<dbReference type="AlphaFoldDB" id="A0A923KJN2"/>
<sequence>MNIFRPLFLVLVLIFSFISCDEDEVENLREATFTVIFLNSGTQFCNEAQLTIKVLITYPNGNQETHTVNPFNEFEKTLPLVRDSESINLKVFFPSSEDPIAEANIPFIFNGVSDEALEPPGNELLIEYCHNLDNGIRWDTFYE</sequence>
<accession>A0A923KJN2</accession>
<dbReference type="RefSeq" id="WP_186557868.1">
    <property type="nucleotide sequence ID" value="NZ_JACNMF010000001.1"/>
</dbReference>
<dbReference type="EMBL" id="JACNMF010000001">
    <property type="protein sequence ID" value="MBC3756848.1"/>
    <property type="molecule type" value="Genomic_DNA"/>
</dbReference>
<evidence type="ECO:0000313" key="1">
    <source>
        <dbReference type="EMBL" id="MBC3756848.1"/>
    </source>
</evidence>
<evidence type="ECO:0000313" key="2">
    <source>
        <dbReference type="Proteomes" id="UP000656244"/>
    </source>
</evidence>
<gene>
    <name evidence="1" type="ORF">H7U19_00425</name>
</gene>
<organism evidence="1 2">
    <name type="scientific">Hyunsoonleella aquatilis</name>
    <dbReference type="NCBI Taxonomy" id="2762758"/>
    <lineage>
        <taxon>Bacteria</taxon>
        <taxon>Pseudomonadati</taxon>
        <taxon>Bacteroidota</taxon>
        <taxon>Flavobacteriia</taxon>
        <taxon>Flavobacteriales</taxon>
        <taxon>Flavobacteriaceae</taxon>
    </lineage>
</organism>
<dbReference type="Proteomes" id="UP000656244">
    <property type="component" value="Unassembled WGS sequence"/>
</dbReference>
<protein>
    <submittedName>
        <fullName evidence="1">Uncharacterized protein</fullName>
    </submittedName>
</protein>
<name>A0A923KJN2_9FLAO</name>
<comment type="caution">
    <text evidence="1">The sequence shown here is derived from an EMBL/GenBank/DDBJ whole genome shotgun (WGS) entry which is preliminary data.</text>
</comment>
<keyword evidence="2" id="KW-1185">Reference proteome</keyword>
<reference evidence="1" key="1">
    <citation type="submission" date="2020-08" db="EMBL/GenBank/DDBJ databases">
        <title>Hyunsoonleella sp. strain SJ7 genome sequencing and assembly.</title>
        <authorList>
            <person name="Kim I."/>
        </authorList>
    </citation>
    <scope>NUCLEOTIDE SEQUENCE</scope>
    <source>
        <strain evidence="1">SJ7</strain>
    </source>
</reference>
<dbReference type="PROSITE" id="PS51257">
    <property type="entry name" value="PROKAR_LIPOPROTEIN"/>
    <property type="match status" value="1"/>
</dbReference>
<proteinExistence type="predicted"/>